<protein>
    <submittedName>
        <fullName evidence="1">DUF4249 domain-containing protein</fullName>
    </submittedName>
</protein>
<comment type="caution">
    <text evidence="1">The sequence shown here is derived from an EMBL/GenBank/DDBJ whole genome shotgun (WGS) entry which is preliminary data.</text>
</comment>
<evidence type="ECO:0000313" key="2">
    <source>
        <dbReference type="Proteomes" id="UP001202180"/>
    </source>
</evidence>
<gene>
    <name evidence="1" type="ORF">M0L20_15360</name>
</gene>
<sequence>MYRLVVILIILTSLAACIDRVELPIRTEEVRLVVEGQITNEAPPYTVRLTYTGKYSEGAIADQFVQGAQVSLGNDQGRSTKFVSIGPGLYQTTDLTFRGEVGRAYSLTVALSDGKRYVSKPEQMPSVPVIDSVLTTFRRSDNFATPYRYFYSVSTRDPAAEKNYYRWTAYGITTRKSTGVPCSLNSPSSICFDRCWITIVNNDVNIYSDEAVNGNRIRSQDILSLPVYAVGPQLMEVLQYGITQSNYQFWKLYQQQNARTGSIFDPLPAPVVGNLINVNDPTDVARGYFATVSITRKRFRNQAPESTGTAVYGFISSQLLPQGDCRNTYGPVPVVEPDGWL</sequence>
<proteinExistence type="predicted"/>
<dbReference type="PROSITE" id="PS51257">
    <property type="entry name" value="PROKAR_LIPOPROTEIN"/>
    <property type="match status" value="1"/>
</dbReference>
<dbReference type="EMBL" id="JALPRF010000002">
    <property type="protein sequence ID" value="MCK8493244.1"/>
    <property type="molecule type" value="Genomic_DNA"/>
</dbReference>
<name>A0ABT0HM42_9BACT</name>
<evidence type="ECO:0000313" key="1">
    <source>
        <dbReference type="EMBL" id="MCK8493244.1"/>
    </source>
</evidence>
<organism evidence="1 2">
    <name type="scientific">Spirosoma liriopis</name>
    <dbReference type="NCBI Taxonomy" id="2937440"/>
    <lineage>
        <taxon>Bacteria</taxon>
        <taxon>Pseudomonadati</taxon>
        <taxon>Bacteroidota</taxon>
        <taxon>Cytophagia</taxon>
        <taxon>Cytophagales</taxon>
        <taxon>Cytophagaceae</taxon>
        <taxon>Spirosoma</taxon>
    </lineage>
</organism>
<dbReference type="InterPro" id="IPR025345">
    <property type="entry name" value="DUF4249"/>
</dbReference>
<dbReference type="RefSeq" id="WP_248477813.1">
    <property type="nucleotide sequence ID" value="NZ_JALPRF010000002.1"/>
</dbReference>
<dbReference type="Proteomes" id="UP001202180">
    <property type="component" value="Unassembled WGS sequence"/>
</dbReference>
<keyword evidence="2" id="KW-1185">Reference proteome</keyword>
<reference evidence="1 2" key="1">
    <citation type="submission" date="2022-04" db="EMBL/GenBank/DDBJ databases">
        <title>Spirosoma sp. strain RP8 genome sequencing and assembly.</title>
        <authorList>
            <person name="Jung Y."/>
        </authorList>
    </citation>
    <scope>NUCLEOTIDE SEQUENCE [LARGE SCALE GENOMIC DNA]</scope>
    <source>
        <strain evidence="1 2">RP8</strain>
    </source>
</reference>
<dbReference type="Pfam" id="PF14054">
    <property type="entry name" value="DUF4249"/>
    <property type="match status" value="1"/>
</dbReference>
<accession>A0ABT0HM42</accession>